<protein>
    <recommendedName>
        <fullName evidence="7">Major facilitator superfamily (MFS) profile domain-containing protein</fullName>
    </recommendedName>
</protein>
<reference evidence="9" key="1">
    <citation type="journal article" date="2016" name="Nat. Biotechnol.">
        <title>Sequencing wild and cultivated cassava and related species reveals extensive interspecific hybridization and genetic diversity.</title>
        <authorList>
            <person name="Bredeson J.V."/>
            <person name="Lyons J.B."/>
            <person name="Prochnik S.E."/>
            <person name="Wu G.A."/>
            <person name="Ha C.M."/>
            <person name="Edsinger-Gonzales E."/>
            <person name="Grimwood J."/>
            <person name="Schmutz J."/>
            <person name="Rabbi I.Y."/>
            <person name="Egesi C."/>
            <person name="Nauluvula P."/>
            <person name="Lebot V."/>
            <person name="Ndunguru J."/>
            <person name="Mkamilo G."/>
            <person name="Bart R.S."/>
            <person name="Setter T.L."/>
            <person name="Gleadow R.M."/>
            <person name="Kulakow P."/>
            <person name="Ferguson M.E."/>
            <person name="Rounsley S."/>
            <person name="Rokhsar D.S."/>
        </authorList>
    </citation>
    <scope>NUCLEOTIDE SEQUENCE [LARGE SCALE GENOMIC DNA]</scope>
    <source>
        <strain evidence="9">cv. AM560-2</strain>
    </source>
</reference>
<accession>A0A2C9V178</accession>
<organism evidence="8 9">
    <name type="scientific">Manihot esculenta</name>
    <name type="common">Cassava</name>
    <name type="synonym">Jatropha manihot</name>
    <dbReference type="NCBI Taxonomy" id="3983"/>
    <lineage>
        <taxon>Eukaryota</taxon>
        <taxon>Viridiplantae</taxon>
        <taxon>Streptophyta</taxon>
        <taxon>Embryophyta</taxon>
        <taxon>Tracheophyta</taxon>
        <taxon>Spermatophyta</taxon>
        <taxon>Magnoliopsida</taxon>
        <taxon>eudicotyledons</taxon>
        <taxon>Gunneridae</taxon>
        <taxon>Pentapetalae</taxon>
        <taxon>rosids</taxon>
        <taxon>fabids</taxon>
        <taxon>Malpighiales</taxon>
        <taxon>Euphorbiaceae</taxon>
        <taxon>Crotonoideae</taxon>
        <taxon>Manihoteae</taxon>
        <taxon>Manihot</taxon>
    </lineage>
</organism>
<feature type="transmembrane region" description="Helical" evidence="6">
    <location>
        <begin position="170"/>
        <end position="188"/>
    </location>
</feature>
<gene>
    <name evidence="8" type="ORF">MANES_11G098000v8</name>
</gene>
<dbReference type="AlphaFoldDB" id="A0A2C9V178"/>
<dbReference type="OrthoDB" id="419616at2759"/>
<feature type="transmembrane region" description="Helical" evidence="6">
    <location>
        <begin position="80"/>
        <end position="98"/>
    </location>
</feature>
<feature type="domain" description="Major facilitator superfamily (MFS) profile" evidence="7">
    <location>
        <begin position="6"/>
        <end position="429"/>
    </location>
</feature>
<name>A0A2C9V178_MANES</name>
<feature type="transmembrane region" description="Helical" evidence="6">
    <location>
        <begin position="405"/>
        <end position="424"/>
    </location>
</feature>
<keyword evidence="5 6" id="KW-0472">Membrane</keyword>
<feature type="transmembrane region" description="Helical" evidence="6">
    <location>
        <begin position="279"/>
        <end position="302"/>
    </location>
</feature>
<evidence type="ECO:0000313" key="9">
    <source>
        <dbReference type="Proteomes" id="UP000091857"/>
    </source>
</evidence>
<dbReference type="EMBL" id="CM004397">
    <property type="protein sequence ID" value="OAY37395.1"/>
    <property type="molecule type" value="Genomic_DNA"/>
</dbReference>
<proteinExistence type="predicted"/>
<dbReference type="OMA" id="LELMWYG"/>
<dbReference type="InterPro" id="IPR011701">
    <property type="entry name" value="MFS"/>
</dbReference>
<dbReference type="Gramene" id="Manes.11G098000.1.v8.1">
    <property type="protein sequence ID" value="Manes.11G098000.1.v8.1.CDS"/>
    <property type="gene ID" value="Manes.11G098000.v8.1"/>
</dbReference>
<feature type="transmembrane region" description="Helical" evidence="6">
    <location>
        <begin position="104"/>
        <end position="130"/>
    </location>
</feature>
<evidence type="ECO:0000256" key="1">
    <source>
        <dbReference type="ARBA" id="ARBA00004141"/>
    </source>
</evidence>
<keyword evidence="9" id="KW-1185">Reference proteome</keyword>
<sequence>MEKLTDLIHLFVTVFLSGLAFLMVFPAITDVTMTALCPGQDACSLAIYLSGFQQAIIGMGSVVVTPLIGNLSDQYGRKAMLTIPLTLSILPLAILAYSRTTNFFYAYYALRTLTAMVTDSGINCLALAYVADNISESRRASAFGILSGILLASFVCGTLAARLLPTSLTFKIAAVVSMISAVYMRIFLKDKVLDGENLTRPFLKSGLDETHQDDSESPKKPPVFKKILTLGDLISLLKCSATFSQVAVVAFFNSLAEGGIQASAMYYWKARFHFNKNQYADLLLLAGAAGMVSQLVFMPFLTPFISEEKLLSIGLFMGFINMFLYSISWSIWVPFAATALTVFIVFVPPSLRSITSKQVGANEQGKAQGCILGISSFANIISPLIFSPLTALFLSEDAPFEFPGFSMLCIGFLMMIAFIQSIMIKAATPIPVQKNSNNCMEA</sequence>
<feature type="transmembrane region" description="Helical" evidence="6">
    <location>
        <begin position="369"/>
        <end position="393"/>
    </location>
</feature>
<feature type="transmembrane region" description="Helical" evidence="6">
    <location>
        <begin position="45"/>
        <end position="68"/>
    </location>
</feature>
<feature type="transmembrane region" description="Helical" evidence="6">
    <location>
        <begin position="142"/>
        <end position="164"/>
    </location>
</feature>
<evidence type="ECO:0000259" key="7">
    <source>
        <dbReference type="PROSITE" id="PS50850"/>
    </source>
</evidence>
<dbReference type="PANTHER" id="PTHR23504">
    <property type="entry name" value="MAJOR FACILITATOR SUPERFAMILY DOMAIN-CONTAINING PROTEIN 10"/>
    <property type="match status" value="1"/>
</dbReference>
<dbReference type="Proteomes" id="UP000091857">
    <property type="component" value="Chromosome 11"/>
</dbReference>
<dbReference type="CDD" id="cd17330">
    <property type="entry name" value="MFS_SLC46_TetA_like"/>
    <property type="match status" value="1"/>
</dbReference>
<evidence type="ECO:0000256" key="3">
    <source>
        <dbReference type="ARBA" id="ARBA00022692"/>
    </source>
</evidence>
<keyword evidence="2" id="KW-0813">Transport</keyword>
<dbReference type="Gene3D" id="1.20.1250.20">
    <property type="entry name" value="MFS general substrate transporter like domains"/>
    <property type="match status" value="1"/>
</dbReference>
<keyword evidence="4 6" id="KW-1133">Transmembrane helix</keyword>
<feature type="transmembrane region" description="Helical" evidence="6">
    <location>
        <begin position="7"/>
        <end position="25"/>
    </location>
</feature>
<dbReference type="SUPFAM" id="SSF103473">
    <property type="entry name" value="MFS general substrate transporter"/>
    <property type="match status" value="1"/>
</dbReference>
<keyword evidence="3 6" id="KW-0812">Transmembrane</keyword>
<comment type="caution">
    <text evidence="8">The sequence shown here is derived from an EMBL/GenBank/DDBJ whole genome shotgun (WGS) entry which is preliminary data.</text>
</comment>
<dbReference type="InterPro" id="IPR020846">
    <property type="entry name" value="MFS_dom"/>
</dbReference>
<dbReference type="GO" id="GO:0016020">
    <property type="term" value="C:membrane"/>
    <property type="evidence" value="ECO:0007669"/>
    <property type="project" value="UniProtKB-SubCell"/>
</dbReference>
<evidence type="ECO:0000256" key="6">
    <source>
        <dbReference type="SAM" id="Phobius"/>
    </source>
</evidence>
<dbReference type="Pfam" id="PF07690">
    <property type="entry name" value="MFS_1"/>
    <property type="match status" value="1"/>
</dbReference>
<evidence type="ECO:0000256" key="4">
    <source>
        <dbReference type="ARBA" id="ARBA00022989"/>
    </source>
</evidence>
<dbReference type="STRING" id="3983.A0A2C9V178"/>
<dbReference type="InterPro" id="IPR036259">
    <property type="entry name" value="MFS_trans_sf"/>
</dbReference>
<comment type="subcellular location">
    <subcellularLocation>
        <location evidence="1">Membrane</location>
        <topology evidence="1">Multi-pass membrane protein</topology>
    </subcellularLocation>
</comment>
<feature type="transmembrane region" description="Helical" evidence="6">
    <location>
        <begin position="322"/>
        <end position="348"/>
    </location>
</feature>
<dbReference type="PANTHER" id="PTHR23504:SF95">
    <property type="entry name" value="MAJOR FACILITATOR SUPERFAMILY PROTEIN"/>
    <property type="match status" value="1"/>
</dbReference>
<dbReference type="PROSITE" id="PS50850">
    <property type="entry name" value="MFS"/>
    <property type="match status" value="1"/>
</dbReference>
<dbReference type="GO" id="GO:0022857">
    <property type="term" value="F:transmembrane transporter activity"/>
    <property type="evidence" value="ECO:0007669"/>
    <property type="project" value="InterPro"/>
</dbReference>
<evidence type="ECO:0000313" key="8">
    <source>
        <dbReference type="EMBL" id="OAY37395.1"/>
    </source>
</evidence>
<evidence type="ECO:0000256" key="5">
    <source>
        <dbReference type="ARBA" id="ARBA00023136"/>
    </source>
</evidence>
<evidence type="ECO:0000256" key="2">
    <source>
        <dbReference type="ARBA" id="ARBA00022448"/>
    </source>
</evidence>